<sequence length="309" mass="34696">MPRKSKSQMTLKTAIPGGKIASKLFDEPSHSGFNFDESKNSIDSSNSTKVNSLMVDATDMDEKFAMMEQTIKALKMSIDEKNLQIAELMGKLDLYNSGESHHILTTQEKVDIGSPANPVDSQSAKHSGSVATLTVQQLQDMIVNTIKAQYRGLPQNYPFLDSNVPAILDELLTKKVIALPESKRPKESNKFDDPMYCKFHRIIREGKIIIDDAETVEINHASVKLDHKKYSISEVLRLVVSPKIEEGVIIVQFGSFELVEVFALKKTTNKSKVDDFSNKKNDDTWILVARQRKKHQGTSKLRLSKVDTK</sequence>
<dbReference type="PANTHER" id="PTHR33437:SF2">
    <property type="entry name" value="OS06G0361200 PROTEIN"/>
    <property type="match status" value="1"/>
</dbReference>
<evidence type="ECO:0000313" key="1">
    <source>
        <dbReference type="EMBL" id="KAK4718035.1"/>
    </source>
</evidence>
<comment type="caution">
    <text evidence="1">The sequence shown here is derived from an EMBL/GenBank/DDBJ whole genome shotgun (WGS) entry which is preliminary data.</text>
</comment>
<organism evidence="1 2">
    <name type="scientific">Solanum pinnatisectum</name>
    <name type="common">tansyleaf nightshade</name>
    <dbReference type="NCBI Taxonomy" id="50273"/>
    <lineage>
        <taxon>Eukaryota</taxon>
        <taxon>Viridiplantae</taxon>
        <taxon>Streptophyta</taxon>
        <taxon>Embryophyta</taxon>
        <taxon>Tracheophyta</taxon>
        <taxon>Spermatophyta</taxon>
        <taxon>Magnoliopsida</taxon>
        <taxon>eudicotyledons</taxon>
        <taxon>Gunneridae</taxon>
        <taxon>Pentapetalae</taxon>
        <taxon>asterids</taxon>
        <taxon>lamiids</taxon>
        <taxon>Solanales</taxon>
        <taxon>Solanaceae</taxon>
        <taxon>Solanoideae</taxon>
        <taxon>Solaneae</taxon>
        <taxon>Solanum</taxon>
    </lineage>
</organism>
<accession>A0AAV9KZK7</accession>
<reference evidence="1 2" key="1">
    <citation type="submission" date="2023-10" db="EMBL/GenBank/DDBJ databases">
        <title>Genome-Wide Identification Analysis in wild type Solanum Pinnatisectum Reveals Some Genes Defensing Phytophthora Infestans.</title>
        <authorList>
            <person name="Sun C."/>
        </authorList>
    </citation>
    <scope>NUCLEOTIDE SEQUENCE [LARGE SCALE GENOMIC DNA]</scope>
    <source>
        <strain evidence="1">LQN</strain>
        <tissue evidence="1">Leaf</tissue>
    </source>
</reference>
<name>A0AAV9KZK7_9SOLN</name>
<protein>
    <submittedName>
        <fullName evidence="1">Uncharacterized protein</fullName>
    </submittedName>
</protein>
<proteinExistence type="predicted"/>
<gene>
    <name evidence="1" type="ORF">R3W88_016373</name>
</gene>
<dbReference type="EMBL" id="JAWPEI010000008">
    <property type="protein sequence ID" value="KAK4718035.1"/>
    <property type="molecule type" value="Genomic_DNA"/>
</dbReference>
<keyword evidence="2" id="KW-1185">Reference proteome</keyword>
<dbReference type="AlphaFoldDB" id="A0AAV9KZK7"/>
<dbReference type="PANTHER" id="PTHR33437">
    <property type="entry name" value="OS06G0361200 PROTEIN"/>
    <property type="match status" value="1"/>
</dbReference>
<dbReference type="Proteomes" id="UP001311915">
    <property type="component" value="Unassembled WGS sequence"/>
</dbReference>
<evidence type="ECO:0000313" key="2">
    <source>
        <dbReference type="Proteomes" id="UP001311915"/>
    </source>
</evidence>